<accession>Q17Y23</accession>
<sequence>MGACMENVTVLIRYFSGKIDKMELCERLGKTNTTL</sequence>
<dbReference type="AlphaFoldDB" id="Q17Y23"/>
<evidence type="ECO:0000313" key="1">
    <source>
        <dbReference type="EMBL" id="CAJ99453.1"/>
    </source>
</evidence>
<dbReference type="STRING" id="382638.Hac_0647"/>
<evidence type="ECO:0000313" key="2">
    <source>
        <dbReference type="Proteomes" id="UP000000775"/>
    </source>
</evidence>
<dbReference type="EMBL" id="AM260522">
    <property type="protein sequence ID" value="CAJ99453.1"/>
    <property type="molecule type" value="Genomic_DNA"/>
</dbReference>
<reference evidence="1 2" key="1">
    <citation type="journal article" date="2006" name="PLoS Genet.">
        <title>Who ate whom? Adaptive Helicobacter genomic changes that accompanied a host jump from early humans to large felines.</title>
        <authorList>
            <person name="Eppinger M."/>
            <person name="Baar C."/>
            <person name="Linz B."/>
            <person name="Raddatz G."/>
            <person name="Lanz C."/>
            <person name="Keller H."/>
            <person name="Morelli G."/>
            <person name="Gressmann H."/>
            <person name="Achtman M."/>
            <person name="Schuster S.C."/>
        </authorList>
    </citation>
    <scope>NUCLEOTIDE SEQUENCE [LARGE SCALE GENOMIC DNA]</scope>
    <source>
        <strain evidence="1 2">Sheeba</strain>
    </source>
</reference>
<organism evidence="1 2">
    <name type="scientific">Helicobacter acinonychis (strain Sheeba)</name>
    <dbReference type="NCBI Taxonomy" id="382638"/>
    <lineage>
        <taxon>Bacteria</taxon>
        <taxon>Pseudomonadati</taxon>
        <taxon>Campylobacterota</taxon>
        <taxon>Epsilonproteobacteria</taxon>
        <taxon>Campylobacterales</taxon>
        <taxon>Helicobacteraceae</taxon>
        <taxon>Helicobacter</taxon>
    </lineage>
</organism>
<keyword evidence="2" id="KW-1185">Reference proteome</keyword>
<dbReference type="Proteomes" id="UP000000775">
    <property type="component" value="Chromosome"/>
</dbReference>
<name>Q17Y23_HELAH</name>
<proteinExistence type="predicted"/>
<dbReference type="HOGENOM" id="CLU_3365316_0_0_7"/>
<gene>
    <name evidence="1" type="primary">fragment 1</name>
    <name evidence="1" type="ordered locus">Hac_0647</name>
</gene>
<protein>
    <submittedName>
        <fullName evidence="1">Uncharacterized protein</fullName>
    </submittedName>
</protein>
<dbReference type="KEGG" id="hac:Hac_0647"/>